<dbReference type="EMBL" id="CP015519">
    <property type="protein sequence ID" value="APG28492.1"/>
    <property type="molecule type" value="Genomic_DNA"/>
</dbReference>
<protein>
    <submittedName>
        <fullName evidence="1">Uncharacterized protein</fullName>
    </submittedName>
</protein>
<keyword evidence="2" id="KW-1185">Reference proteome</keyword>
<dbReference type="AlphaFoldDB" id="A0A1L3GRC9"/>
<dbReference type="KEGG" id="pef:A7E78_11960"/>
<organism evidence="1 2">
    <name type="scientific">Syntrophotalea acetylenivorans</name>
    <dbReference type="NCBI Taxonomy" id="1842532"/>
    <lineage>
        <taxon>Bacteria</taxon>
        <taxon>Pseudomonadati</taxon>
        <taxon>Thermodesulfobacteriota</taxon>
        <taxon>Desulfuromonadia</taxon>
        <taxon>Desulfuromonadales</taxon>
        <taxon>Syntrophotaleaceae</taxon>
        <taxon>Syntrophotalea</taxon>
    </lineage>
</organism>
<evidence type="ECO:0000313" key="2">
    <source>
        <dbReference type="Proteomes" id="UP000182517"/>
    </source>
</evidence>
<name>A0A1L3GRC9_9BACT</name>
<sequence length="72" mass="8009">MTFVKVLSFQGERYTVAMRQDGDADFSVYGEGVRVLRKGATAEVEIIAIDALFEIEISALSYGDYELVVVKK</sequence>
<dbReference type="Proteomes" id="UP000182517">
    <property type="component" value="Chromosome"/>
</dbReference>
<reference evidence="1 2" key="1">
    <citation type="journal article" date="2017" name="Genome Announc.">
        <title>Complete Genome Sequences of Two Acetylene-Fermenting Pelobacter acetylenicus Strains.</title>
        <authorList>
            <person name="Sutton J.M."/>
            <person name="Baesman S.M."/>
            <person name="Fierst J.L."/>
            <person name="Poret-Peterson A.T."/>
            <person name="Oremland R.S."/>
            <person name="Dunlap D.S."/>
            <person name="Akob D.M."/>
        </authorList>
    </citation>
    <scope>NUCLEOTIDE SEQUENCE [LARGE SCALE GENOMIC DNA]</scope>
    <source>
        <strain evidence="1 2">SFB93</strain>
    </source>
</reference>
<proteinExistence type="predicted"/>
<gene>
    <name evidence="1" type="ORF">A7E78_11960</name>
</gene>
<accession>A0A1L3GRC9</accession>
<evidence type="ECO:0000313" key="1">
    <source>
        <dbReference type="EMBL" id="APG28492.1"/>
    </source>
</evidence>